<organism evidence="7 8">
    <name type="scientific">Spirosoma rhododendri</name>
    <dbReference type="NCBI Taxonomy" id="2728024"/>
    <lineage>
        <taxon>Bacteria</taxon>
        <taxon>Pseudomonadati</taxon>
        <taxon>Bacteroidota</taxon>
        <taxon>Cytophagia</taxon>
        <taxon>Cytophagales</taxon>
        <taxon>Cytophagaceae</taxon>
        <taxon>Spirosoma</taxon>
    </lineage>
</organism>
<name>A0A7L5DPM6_9BACT</name>
<dbReference type="GO" id="GO:0006508">
    <property type="term" value="P:proteolysis"/>
    <property type="evidence" value="ECO:0007669"/>
    <property type="project" value="UniProtKB-KW"/>
</dbReference>
<accession>A0A7L5DPM6</accession>
<dbReference type="GO" id="GO:0008237">
    <property type="term" value="F:metallopeptidase activity"/>
    <property type="evidence" value="ECO:0007669"/>
    <property type="project" value="UniProtKB-KW"/>
</dbReference>
<dbReference type="RefSeq" id="WP_169551506.1">
    <property type="nucleotide sequence ID" value="NZ_CP051677.1"/>
</dbReference>
<dbReference type="KEGG" id="srho:HH216_14820"/>
<dbReference type="Proteomes" id="UP000501128">
    <property type="component" value="Chromosome"/>
</dbReference>
<evidence type="ECO:0000259" key="6">
    <source>
        <dbReference type="PROSITE" id="PS50249"/>
    </source>
</evidence>
<protein>
    <recommendedName>
        <fullName evidence="6">MPN domain-containing protein</fullName>
    </recommendedName>
</protein>
<dbReference type="GO" id="GO:0046872">
    <property type="term" value="F:metal ion binding"/>
    <property type="evidence" value="ECO:0007669"/>
    <property type="project" value="UniProtKB-KW"/>
</dbReference>
<reference evidence="7 8" key="1">
    <citation type="submission" date="2020-04" db="EMBL/GenBank/DDBJ databases">
        <title>Genome sequencing of novel species.</title>
        <authorList>
            <person name="Heo J."/>
            <person name="Kim S.-J."/>
            <person name="Kim J.-S."/>
            <person name="Hong S.-B."/>
            <person name="Kwon S.-W."/>
        </authorList>
    </citation>
    <scope>NUCLEOTIDE SEQUENCE [LARGE SCALE GENOMIC DNA]</scope>
    <source>
        <strain evidence="7 8">CJU-R4</strain>
    </source>
</reference>
<dbReference type="InterPro" id="IPR025657">
    <property type="entry name" value="RadC_JAB"/>
</dbReference>
<keyword evidence="2" id="KW-0479">Metal-binding</keyword>
<keyword evidence="3" id="KW-0378">Hydrolase</keyword>
<evidence type="ECO:0000313" key="7">
    <source>
        <dbReference type="EMBL" id="QJD79542.1"/>
    </source>
</evidence>
<proteinExistence type="predicted"/>
<keyword evidence="8" id="KW-1185">Reference proteome</keyword>
<dbReference type="Gene3D" id="3.40.140.10">
    <property type="entry name" value="Cytidine Deaminase, domain 2"/>
    <property type="match status" value="1"/>
</dbReference>
<dbReference type="PROSITE" id="PS50249">
    <property type="entry name" value="MPN"/>
    <property type="match status" value="1"/>
</dbReference>
<dbReference type="InterPro" id="IPR001405">
    <property type="entry name" value="UPF0758"/>
</dbReference>
<dbReference type="Pfam" id="PF04002">
    <property type="entry name" value="RadC"/>
    <property type="match status" value="1"/>
</dbReference>
<evidence type="ECO:0000313" key="8">
    <source>
        <dbReference type="Proteomes" id="UP000501128"/>
    </source>
</evidence>
<gene>
    <name evidence="7" type="ORF">HH216_14820</name>
</gene>
<dbReference type="PROSITE" id="PS01302">
    <property type="entry name" value="UPF0758"/>
    <property type="match status" value="1"/>
</dbReference>
<dbReference type="PANTHER" id="PTHR30471">
    <property type="entry name" value="DNA REPAIR PROTEIN RADC"/>
    <property type="match status" value="1"/>
</dbReference>
<dbReference type="InterPro" id="IPR020891">
    <property type="entry name" value="UPF0758_CS"/>
</dbReference>
<evidence type="ECO:0000256" key="4">
    <source>
        <dbReference type="ARBA" id="ARBA00022833"/>
    </source>
</evidence>
<dbReference type="PANTHER" id="PTHR30471:SF3">
    <property type="entry name" value="UPF0758 PROTEIN YEES-RELATED"/>
    <property type="match status" value="1"/>
</dbReference>
<keyword evidence="1" id="KW-0645">Protease</keyword>
<feature type="domain" description="MPN" evidence="6">
    <location>
        <begin position="1"/>
        <end position="75"/>
    </location>
</feature>
<evidence type="ECO:0000256" key="3">
    <source>
        <dbReference type="ARBA" id="ARBA00022801"/>
    </source>
</evidence>
<evidence type="ECO:0000256" key="1">
    <source>
        <dbReference type="ARBA" id="ARBA00022670"/>
    </source>
</evidence>
<keyword evidence="4" id="KW-0862">Zinc</keyword>
<dbReference type="AlphaFoldDB" id="A0A7L5DPM6"/>
<dbReference type="InterPro" id="IPR037518">
    <property type="entry name" value="MPN"/>
</dbReference>
<keyword evidence="5" id="KW-0482">Metalloprotease</keyword>
<sequence>MDAKVIFQVALGCHASSIVLAHNHPSGNLEPSKADKDLTVKFKQIGQLLDCPVLDHLILVPDADCYTSFADSGIL</sequence>
<dbReference type="EMBL" id="CP051677">
    <property type="protein sequence ID" value="QJD79542.1"/>
    <property type="molecule type" value="Genomic_DNA"/>
</dbReference>
<evidence type="ECO:0000256" key="2">
    <source>
        <dbReference type="ARBA" id="ARBA00022723"/>
    </source>
</evidence>
<evidence type="ECO:0000256" key="5">
    <source>
        <dbReference type="ARBA" id="ARBA00023049"/>
    </source>
</evidence>
<dbReference type="SUPFAM" id="SSF102712">
    <property type="entry name" value="JAB1/MPN domain"/>
    <property type="match status" value="1"/>
</dbReference>